<protein>
    <recommendedName>
        <fullName evidence="1">O-methyltransferase dimerisation domain-containing protein</fullName>
    </recommendedName>
</protein>
<organism evidence="2 3">
    <name type="scientific">Rhynchospora breviuscula</name>
    <dbReference type="NCBI Taxonomy" id="2022672"/>
    <lineage>
        <taxon>Eukaryota</taxon>
        <taxon>Viridiplantae</taxon>
        <taxon>Streptophyta</taxon>
        <taxon>Embryophyta</taxon>
        <taxon>Tracheophyta</taxon>
        <taxon>Spermatophyta</taxon>
        <taxon>Magnoliopsida</taxon>
        <taxon>Liliopsida</taxon>
        <taxon>Poales</taxon>
        <taxon>Cyperaceae</taxon>
        <taxon>Cyperoideae</taxon>
        <taxon>Rhynchosporeae</taxon>
        <taxon>Rhynchospora</taxon>
    </lineage>
</organism>
<dbReference type="GO" id="GO:0046983">
    <property type="term" value="F:protein dimerization activity"/>
    <property type="evidence" value="ECO:0007669"/>
    <property type="project" value="InterPro"/>
</dbReference>
<accession>A0A9Q0HZJ2</accession>
<dbReference type="PANTHER" id="PTHR11746">
    <property type="entry name" value="O-METHYLTRANSFERASE"/>
    <property type="match status" value="1"/>
</dbReference>
<evidence type="ECO:0000313" key="2">
    <source>
        <dbReference type="EMBL" id="KAJ1704231.1"/>
    </source>
</evidence>
<reference evidence="2" key="1">
    <citation type="journal article" date="2022" name="Cell">
        <title>Repeat-based holocentromeres influence genome architecture and karyotype evolution.</title>
        <authorList>
            <person name="Hofstatter P.G."/>
            <person name="Thangavel G."/>
            <person name="Lux T."/>
            <person name="Neumann P."/>
            <person name="Vondrak T."/>
            <person name="Novak P."/>
            <person name="Zhang M."/>
            <person name="Costa L."/>
            <person name="Castellani M."/>
            <person name="Scott A."/>
            <person name="Toegelov H."/>
            <person name="Fuchs J."/>
            <person name="Mata-Sucre Y."/>
            <person name="Dias Y."/>
            <person name="Vanzela A.L.L."/>
            <person name="Huettel B."/>
            <person name="Almeida C.C.S."/>
            <person name="Simkova H."/>
            <person name="Souza G."/>
            <person name="Pedrosa-Harand A."/>
            <person name="Macas J."/>
            <person name="Mayer K.F.X."/>
            <person name="Houben A."/>
            <person name="Marques A."/>
        </authorList>
    </citation>
    <scope>NUCLEOTIDE SEQUENCE</scope>
    <source>
        <strain evidence="2">RhyBre1mFocal</strain>
    </source>
</reference>
<dbReference type="Gene3D" id="1.10.10.10">
    <property type="entry name" value="Winged helix-like DNA-binding domain superfamily/Winged helix DNA-binding domain"/>
    <property type="match status" value="1"/>
</dbReference>
<proteinExistence type="predicted"/>
<sequence>MEDNLSDEFSELVQGQAELWNLTVGFQKSMSLRCALDLGIPDAINNYGQPMTLSQIQSALSLPSAKKPHLHRLLPLLTHIGFLFEQGAGVRTEAIYGLTTMSLLVLKNGASTMFPLACFNLDFIIVKPSLHLSEWFK</sequence>
<name>A0A9Q0HZJ2_9POAL</name>
<dbReference type="Proteomes" id="UP001151287">
    <property type="component" value="Unassembled WGS sequence"/>
</dbReference>
<keyword evidence="3" id="KW-1185">Reference proteome</keyword>
<dbReference type="OrthoDB" id="693085at2759"/>
<evidence type="ECO:0000259" key="1">
    <source>
        <dbReference type="Pfam" id="PF08100"/>
    </source>
</evidence>
<dbReference type="PROSITE" id="PS51683">
    <property type="entry name" value="SAM_OMT_II"/>
    <property type="match status" value="1"/>
</dbReference>
<dbReference type="InterPro" id="IPR036388">
    <property type="entry name" value="WH-like_DNA-bd_sf"/>
</dbReference>
<dbReference type="InterPro" id="IPR012967">
    <property type="entry name" value="COMT_dimerisation"/>
</dbReference>
<dbReference type="EMBL" id="JAMQYH010000001">
    <property type="protein sequence ID" value="KAJ1704231.1"/>
    <property type="molecule type" value="Genomic_DNA"/>
</dbReference>
<dbReference type="Pfam" id="PF08100">
    <property type="entry name" value="Dimerisation"/>
    <property type="match status" value="1"/>
</dbReference>
<evidence type="ECO:0000313" key="3">
    <source>
        <dbReference type="Proteomes" id="UP001151287"/>
    </source>
</evidence>
<dbReference type="GO" id="GO:0008168">
    <property type="term" value="F:methyltransferase activity"/>
    <property type="evidence" value="ECO:0007669"/>
    <property type="project" value="InterPro"/>
</dbReference>
<feature type="domain" description="O-methyltransferase dimerisation" evidence="1">
    <location>
        <begin position="20"/>
        <end position="107"/>
    </location>
</feature>
<gene>
    <name evidence="2" type="ORF">LUZ63_004010</name>
</gene>
<comment type="caution">
    <text evidence="2">The sequence shown here is derived from an EMBL/GenBank/DDBJ whole genome shotgun (WGS) entry which is preliminary data.</text>
</comment>
<dbReference type="InterPro" id="IPR036390">
    <property type="entry name" value="WH_DNA-bd_sf"/>
</dbReference>
<dbReference type="InterPro" id="IPR016461">
    <property type="entry name" value="COMT-like"/>
</dbReference>
<dbReference type="AlphaFoldDB" id="A0A9Q0HZJ2"/>
<dbReference type="SUPFAM" id="SSF46785">
    <property type="entry name" value="Winged helix' DNA-binding domain"/>
    <property type="match status" value="1"/>
</dbReference>